<gene>
    <name evidence="1" type="ORF">RRG08_056200</name>
</gene>
<sequence>MLALPTANGYFYFNNLTGDQANPVFLSTFCAFFGNNSWQRLVKREREILIILNFVAEIKRLCLAAMW</sequence>
<accession>A0AAE0YKV5</accession>
<dbReference type="EMBL" id="JAWDGP010005946">
    <property type="protein sequence ID" value="KAK3749320.1"/>
    <property type="molecule type" value="Genomic_DNA"/>
</dbReference>
<dbReference type="AlphaFoldDB" id="A0AAE0YKV5"/>
<name>A0AAE0YKV5_9GAST</name>
<keyword evidence="2" id="KW-1185">Reference proteome</keyword>
<comment type="caution">
    <text evidence="1">The sequence shown here is derived from an EMBL/GenBank/DDBJ whole genome shotgun (WGS) entry which is preliminary data.</text>
</comment>
<evidence type="ECO:0000313" key="2">
    <source>
        <dbReference type="Proteomes" id="UP001283361"/>
    </source>
</evidence>
<protein>
    <submittedName>
        <fullName evidence="1">Uncharacterized protein</fullName>
    </submittedName>
</protein>
<proteinExistence type="predicted"/>
<evidence type="ECO:0000313" key="1">
    <source>
        <dbReference type="EMBL" id="KAK3749320.1"/>
    </source>
</evidence>
<dbReference type="Proteomes" id="UP001283361">
    <property type="component" value="Unassembled WGS sequence"/>
</dbReference>
<organism evidence="1 2">
    <name type="scientific">Elysia crispata</name>
    <name type="common">lettuce slug</name>
    <dbReference type="NCBI Taxonomy" id="231223"/>
    <lineage>
        <taxon>Eukaryota</taxon>
        <taxon>Metazoa</taxon>
        <taxon>Spiralia</taxon>
        <taxon>Lophotrochozoa</taxon>
        <taxon>Mollusca</taxon>
        <taxon>Gastropoda</taxon>
        <taxon>Heterobranchia</taxon>
        <taxon>Euthyneura</taxon>
        <taxon>Panpulmonata</taxon>
        <taxon>Sacoglossa</taxon>
        <taxon>Placobranchoidea</taxon>
        <taxon>Plakobranchidae</taxon>
        <taxon>Elysia</taxon>
    </lineage>
</organism>
<reference evidence="1" key="1">
    <citation type="journal article" date="2023" name="G3 (Bethesda)">
        <title>A reference genome for the long-term kleptoplast-retaining sea slug Elysia crispata morphotype clarki.</title>
        <authorList>
            <person name="Eastman K.E."/>
            <person name="Pendleton A.L."/>
            <person name="Shaikh M.A."/>
            <person name="Suttiyut T."/>
            <person name="Ogas R."/>
            <person name="Tomko P."/>
            <person name="Gavelis G."/>
            <person name="Widhalm J.R."/>
            <person name="Wisecaver J.H."/>
        </authorList>
    </citation>
    <scope>NUCLEOTIDE SEQUENCE</scope>
    <source>
        <strain evidence="1">ECLA1</strain>
    </source>
</reference>